<dbReference type="AlphaFoldDB" id="A0AAU9J9I3"/>
<proteinExistence type="predicted"/>
<name>A0AAU9J9I3_9CILI</name>
<dbReference type="Proteomes" id="UP001162131">
    <property type="component" value="Unassembled WGS sequence"/>
</dbReference>
<reference evidence="1" key="1">
    <citation type="submission" date="2021-09" db="EMBL/GenBank/DDBJ databases">
        <authorList>
            <consortium name="AG Swart"/>
            <person name="Singh M."/>
            <person name="Singh A."/>
            <person name="Seah K."/>
            <person name="Emmerich C."/>
        </authorList>
    </citation>
    <scope>NUCLEOTIDE SEQUENCE</scope>
    <source>
        <strain evidence="1">ATCC30299</strain>
    </source>
</reference>
<evidence type="ECO:0000313" key="1">
    <source>
        <dbReference type="EMBL" id="CAG9320942.1"/>
    </source>
</evidence>
<keyword evidence="2" id="KW-1185">Reference proteome</keyword>
<accession>A0AAU9J9I3</accession>
<sequence>MYKSREVLTSRNSKSTIRSVKLDNFKKPSISISPLNYSPEPGFINCQNKLHDEVDKLAQKIRQNRRKLLKRDLSSHKGRAKQDFLTFEDQNMPYQLAMMNHYRREIVNELIHFKHRDLTPEKLEELRESLTPTIVHQMNEEKRLHQGERFRQEILSRSPHSNAIYSLAALPKLSKHKVIKSLERIIPDSSRFKIE</sequence>
<evidence type="ECO:0000313" key="2">
    <source>
        <dbReference type="Proteomes" id="UP001162131"/>
    </source>
</evidence>
<gene>
    <name evidence="1" type="ORF">BSTOLATCC_MIC27518</name>
</gene>
<comment type="caution">
    <text evidence="1">The sequence shown here is derived from an EMBL/GenBank/DDBJ whole genome shotgun (WGS) entry which is preliminary data.</text>
</comment>
<protein>
    <submittedName>
        <fullName evidence="1">Uncharacterized protein</fullName>
    </submittedName>
</protein>
<dbReference type="EMBL" id="CAJZBQ010000027">
    <property type="protein sequence ID" value="CAG9320942.1"/>
    <property type="molecule type" value="Genomic_DNA"/>
</dbReference>
<organism evidence="1 2">
    <name type="scientific">Blepharisma stoltei</name>
    <dbReference type="NCBI Taxonomy" id="1481888"/>
    <lineage>
        <taxon>Eukaryota</taxon>
        <taxon>Sar</taxon>
        <taxon>Alveolata</taxon>
        <taxon>Ciliophora</taxon>
        <taxon>Postciliodesmatophora</taxon>
        <taxon>Heterotrichea</taxon>
        <taxon>Heterotrichida</taxon>
        <taxon>Blepharismidae</taxon>
        <taxon>Blepharisma</taxon>
    </lineage>
</organism>